<reference evidence="2" key="2">
    <citation type="submission" date="2020-09" db="EMBL/GenBank/DDBJ databases">
        <authorList>
            <person name="Sun Q."/>
            <person name="Ohkuma M."/>
        </authorList>
    </citation>
    <scope>NUCLEOTIDE SEQUENCE</scope>
    <source>
        <strain evidence="2">JCM 12862</strain>
    </source>
</reference>
<evidence type="ECO:0000313" key="3">
    <source>
        <dbReference type="Proteomes" id="UP000612329"/>
    </source>
</evidence>
<dbReference type="Pfam" id="PF14534">
    <property type="entry name" value="DUF4440"/>
    <property type="match status" value="1"/>
</dbReference>
<feature type="domain" description="DUF4440" evidence="1">
    <location>
        <begin position="21"/>
        <end position="117"/>
    </location>
</feature>
<evidence type="ECO:0000259" key="1">
    <source>
        <dbReference type="Pfam" id="PF14534"/>
    </source>
</evidence>
<protein>
    <recommendedName>
        <fullName evidence="1">DUF4440 domain-containing protein</fullName>
    </recommendedName>
</protein>
<dbReference type="SUPFAM" id="SSF54427">
    <property type="entry name" value="NTF2-like"/>
    <property type="match status" value="1"/>
</dbReference>
<reference evidence="2" key="1">
    <citation type="journal article" date="2014" name="Int. J. Syst. Evol. Microbiol.">
        <title>Complete genome sequence of Corynebacterium casei LMG S-19264T (=DSM 44701T), isolated from a smear-ripened cheese.</title>
        <authorList>
            <consortium name="US DOE Joint Genome Institute (JGI-PGF)"/>
            <person name="Walter F."/>
            <person name="Albersmeier A."/>
            <person name="Kalinowski J."/>
            <person name="Ruckert C."/>
        </authorList>
    </citation>
    <scope>NUCLEOTIDE SEQUENCE</scope>
    <source>
        <strain evidence="2">JCM 12862</strain>
    </source>
</reference>
<organism evidence="2 3">
    <name type="scientific">Yeosuana aromativorans</name>
    <dbReference type="NCBI Taxonomy" id="288019"/>
    <lineage>
        <taxon>Bacteria</taxon>
        <taxon>Pseudomonadati</taxon>
        <taxon>Bacteroidota</taxon>
        <taxon>Flavobacteriia</taxon>
        <taxon>Flavobacteriales</taxon>
        <taxon>Flavobacteriaceae</taxon>
        <taxon>Yeosuana</taxon>
    </lineage>
</organism>
<comment type="caution">
    <text evidence="2">The sequence shown here is derived from an EMBL/GenBank/DDBJ whole genome shotgun (WGS) entry which is preliminary data.</text>
</comment>
<keyword evidence="3" id="KW-1185">Reference proteome</keyword>
<dbReference type="InterPro" id="IPR027843">
    <property type="entry name" value="DUF4440"/>
</dbReference>
<dbReference type="Proteomes" id="UP000612329">
    <property type="component" value="Unassembled WGS sequence"/>
</dbReference>
<accession>A0A8J3FEH8</accession>
<evidence type="ECO:0000313" key="2">
    <source>
        <dbReference type="EMBL" id="GGK15696.1"/>
    </source>
</evidence>
<dbReference type="Gene3D" id="3.10.450.50">
    <property type="match status" value="1"/>
</dbReference>
<gene>
    <name evidence="2" type="ORF">GCM10007962_07450</name>
</gene>
<proteinExistence type="predicted"/>
<name>A0A8J3FEH8_9FLAO</name>
<dbReference type="AlphaFoldDB" id="A0A8J3FEH8"/>
<sequence length="121" mass="13938">MIDSWKQEILDTELRFSNMAQKEGMNTAFLAFVADNGVLLRNDKLIKGKESIKSYMKNSTSKGLSWKPDFVDVSNSGDLGYTYGKYTYRYQDSLGNDVTSKGIFHTVWKRQPDGSWKFVWD</sequence>
<dbReference type="EMBL" id="BMNR01000002">
    <property type="protein sequence ID" value="GGK15696.1"/>
    <property type="molecule type" value="Genomic_DNA"/>
</dbReference>
<dbReference type="InterPro" id="IPR032710">
    <property type="entry name" value="NTF2-like_dom_sf"/>
</dbReference>